<name>A0A841QA72_9BACI</name>
<evidence type="ECO:0000259" key="8">
    <source>
        <dbReference type="Pfam" id="PF02163"/>
    </source>
</evidence>
<keyword evidence="5 7" id="KW-1133">Transmembrane helix</keyword>
<accession>A0A841QA72</accession>
<feature type="transmembrane region" description="Helical" evidence="7">
    <location>
        <begin position="6"/>
        <end position="30"/>
    </location>
</feature>
<dbReference type="AlphaFoldDB" id="A0A841QA72"/>
<comment type="cofactor">
    <cofactor evidence="1">
        <name>Zn(2+)</name>
        <dbReference type="ChEBI" id="CHEBI:29105"/>
    </cofactor>
</comment>
<keyword evidence="6 7" id="KW-0472">Membrane</keyword>
<evidence type="ECO:0000256" key="5">
    <source>
        <dbReference type="ARBA" id="ARBA00022989"/>
    </source>
</evidence>
<evidence type="ECO:0000313" key="9">
    <source>
        <dbReference type="EMBL" id="MBB6455296.1"/>
    </source>
</evidence>
<comment type="caution">
    <text evidence="9">The sequence shown here is derived from an EMBL/GenBank/DDBJ whole genome shotgun (WGS) entry which is preliminary data.</text>
</comment>
<gene>
    <name evidence="9" type="ORF">HNQ94_003796</name>
</gene>
<feature type="transmembrane region" description="Helical" evidence="7">
    <location>
        <begin position="81"/>
        <end position="102"/>
    </location>
</feature>
<keyword evidence="9" id="KW-0645">Protease</keyword>
<keyword evidence="10" id="KW-1185">Reference proteome</keyword>
<sequence length="151" mass="17427">MEIFVVFLFLFAPISIILHEIGHAVSAWFLRADHINFSIGLGKRIYVKRSRKVQLIVHGLYFLGGQVSSERKVTFNPWEKVFISLGGPIVSGVVSVVLFFSGFVHTKLIMLFFLFNVWLFIINLIPFRVGHRKSDGYVCLEEIIQMIRLRK</sequence>
<dbReference type="GO" id="GO:0008233">
    <property type="term" value="F:peptidase activity"/>
    <property type="evidence" value="ECO:0007669"/>
    <property type="project" value="UniProtKB-KW"/>
</dbReference>
<evidence type="ECO:0000313" key="10">
    <source>
        <dbReference type="Proteomes" id="UP000581688"/>
    </source>
</evidence>
<dbReference type="Proteomes" id="UP000581688">
    <property type="component" value="Unassembled WGS sequence"/>
</dbReference>
<keyword evidence="4 7" id="KW-0812">Transmembrane</keyword>
<dbReference type="InterPro" id="IPR008915">
    <property type="entry name" value="Peptidase_M50"/>
</dbReference>
<evidence type="ECO:0000256" key="2">
    <source>
        <dbReference type="ARBA" id="ARBA00004141"/>
    </source>
</evidence>
<dbReference type="GO" id="GO:0016020">
    <property type="term" value="C:membrane"/>
    <property type="evidence" value="ECO:0007669"/>
    <property type="project" value="UniProtKB-SubCell"/>
</dbReference>
<keyword evidence="9" id="KW-0378">Hydrolase</keyword>
<evidence type="ECO:0000256" key="4">
    <source>
        <dbReference type="ARBA" id="ARBA00022692"/>
    </source>
</evidence>
<feature type="domain" description="Peptidase M50" evidence="8">
    <location>
        <begin position="14"/>
        <end position="104"/>
    </location>
</feature>
<dbReference type="Pfam" id="PF02163">
    <property type="entry name" value="Peptidase_M50"/>
    <property type="match status" value="1"/>
</dbReference>
<organism evidence="9 10">
    <name type="scientific">Salirhabdus euzebyi</name>
    <dbReference type="NCBI Taxonomy" id="394506"/>
    <lineage>
        <taxon>Bacteria</taxon>
        <taxon>Bacillati</taxon>
        <taxon>Bacillota</taxon>
        <taxon>Bacilli</taxon>
        <taxon>Bacillales</taxon>
        <taxon>Bacillaceae</taxon>
        <taxon>Salirhabdus</taxon>
    </lineage>
</organism>
<dbReference type="GO" id="GO:0006508">
    <property type="term" value="P:proteolysis"/>
    <property type="evidence" value="ECO:0007669"/>
    <property type="project" value="UniProtKB-KW"/>
</dbReference>
<dbReference type="EMBL" id="JACHGH010000018">
    <property type="protein sequence ID" value="MBB6455296.1"/>
    <property type="molecule type" value="Genomic_DNA"/>
</dbReference>
<proteinExistence type="inferred from homology"/>
<evidence type="ECO:0000256" key="7">
    <source>
        <dbReference type="SAM" id="Phobius"/>
    </source>
</evidence>
<feature type="transmembrane region" description="Helical" evidence="7">
    <location>
        <begin position="108"/>
        <end position="127"/>
    </location>
</feature>
<evidence type="ECO:0000256" key="6">
    <source>
        <dbReference type="ARBA" id="ARBA00023136"/>
    </source>
</evidence>
<reference evidence="9 10" key="1">
    <citation type="submission" date="2020-08" db="EMBL/GenBank/DDBJ databases">
        <title>Genomic Encyclopedia of Type Strains, Phase IV (KMG-IV): sequencing the most valuable type-strain genomes for metagenomic binning, comparative biology and taxonomic classification.</title>
        <authorList>
            <person name="Goeker M."/>
        </authorList>
    </citation>
    <scope>NUCLEOTIDE SEQUENCE [LARGE SCALE GENOMIC DNA]</scope>
    <source>
        <strain evidence="9 10">DSM 19612</strain>
    </source>
</reference>
<evidence type="ECO:0000256" key="1">
    <source>
        <dbReference type="ARBA" id="ARBA00001947"/>
    </source>
</evidence>
<evidence type="ECO:0000256" key="3">
    <source>
        <dbReference type="ARBA" id="ARBA00007931"/>
    </source>
</evidence>
<comment type="similarity">
    <text evidence="3">Belongs to the peptidase M50B family.</text>
</comment>
<comment type="subcellular location">
    <subcellularLocation>
        <location evidence="2">Membrane</location>
        <topology evidence="2">Multi-pass membrane protein</topology>
    </subcellularLocation>
</comment>
<dbReference type="RefSeq" id="WP_174497768.1">
    <property type="nucleotide sequence ID" value="NZ_CADDWK010000019.1"/>
</dbReference>
<protein>
    <submittedName>
        <fullName evidence="9">Zn-dependent protease</fullName>
    </submittedName>
</protein>